<dbReference type="KEGG" id="rsz:108851259"/>
<protein>
    <submittedName>
        <fullName evidence="3">Uncharacterized protein LOC108851259</fullName>
    </submittedName>
</protein>
<dbReference type="Proteomes" id="UP000504610">
    <property type="component" value="Chromosome 4"/>
</dbReference>
<evidence type="ECO:0000313" key="3">
    <source>
        <dbReference type="RefSeq" id="XP_056864372.1"/>
    </source>
</evidence>
<keyword evidence="1" id="KW-0472">Membrane</keyword>
<keyword evidence="1" id="KW-1133">Transmembrane helix</keyword>
<organism evidence="2 3">
    <name type="scientific">Raphanus sativus</name>
    <name type="common">Radish</name>
    <name type="synonym">Raphanus raphanistrum var. sativus</name>
    <dbReference type="NCBI Taxonomy" id="3726"/>
    <lineage>
        <taxon>Eukaryota</taxon>
        <taxon>Viridiplantae</taxon>
        <taxon>Streptophyta</taxon>
        <taxon>Embryophyta</taxon>
        <taxon>Tracheophyta</taxon>
        <taxon>Spermatophyta</taxon>
        <taxon>Magnoliopsida</taxon>
        <taxon>eudicotyledons</taxon>
        <taxon>Gunneridae</taxon>
        <taxon>Pentapetalae</taxon>
        <taxon>rosids</taxon>
        <taxon>malvids</taxon>
        <taxon>Brassicales</taxon>
        <taxon>Brassicaceae</taxon>
        <taxon>Brassiceae</taxon>
        <taxon>Raphanus</taxon>
    </lineage>
</organism>
<proteinExistence type="predicted"/>
<gene>
    <name evidence="3" type="primary">LOC108851259</name>
</gene>
<dbReference type="GeneID" id="108851259"/>
<dbReference type="AlphaFoldDB" id="A0A9W3DKA5"/>
<dbReference type="RefSeq" id="XP_056864372.1">
    <property type="nucleotide sequence ID" value="XM_057008392.1"/>
</dbReference>
<sequence>MNATSTDLTDKNDTFLNNITVTKRVLSNASPTRRFSSILIFSFHSFNILQSLSLSLSLSFFFFFYSLGIDRTLRGFAKSEDSKSFRISDLGLGFRFEVKRSLFTTQYIPLFVPNLETIMEPMGSSIRERDERDEICILLDDNIACCVLTSWLSTASNCRGMCFGGV</sequence>
<evidence type="ECO:0000313" key="2">
    <source>
        <dbReference type="Proteomes" id="UP000504610"/>
    </source>
</evidence>
<accession>A0A9W3DKA5</accession>
<name>A0A9W3DKA5_RAPSA</name>
<reference evidence="2" key="1">
    <citation type="journal article" date="2019" name="Database">
        <title>The radish genome database (RadishGD): an integrated information resource for radish genomics.</title>
        <authorList>
            <person name="Yu H.J."/>
            <person name="Baek S."/>
            <person name="Lee Y.J."/>
            <person name="Cho A."/>
            <person name="Mun J.H."/>
        </authorList>
    </citation>
    <scope>NUCLEOTIDE SEQUENCE [LARGE SCALE GENOMIC DNA]</scope>
    <source>
        <strain evidence="2">cv. WK10039</strain>
    </source>
</reference>
<keyword evidence="1" id="KW-0812">Transmembrane</keyword>
<reference evidence="3" key="2">
    <citation type="submission" date="2025-08" db="UniProtKB">
        <authorList>
            <consortium name="RefSeq"/>
        </authorList>
    </citation>
    <scope>IDENTIFICATION</scope>
    <source>
        <tissue evidence="3">Leaf</tissue>
    </source>
</reference>
<evidence type="ECO:0000256" key="1">
    <source>
        <dbReference type="SAM" id="Phobius"/>
    </source>
</evidence>
<keyword evidence="2" id="KW-1185">Reference proteome</keyword>
<feature type="transmembrane region" description="Helical" evidence="1">
    <location>
        <begin position="48"/>
        <end position="68"/>
    </location>
</feature>